<evidence type="ECO:0000256" key="1">
    <source>
        <dbReference type="SAM" id="Phobius"/>
    </source>
</evidence>
<keyword evidence="3" id="KW-1185">Reference proteome</keyword>
<reference evidence="2 3" key="1">
    <citation type="submission" date="2018-08" db="EMBL/GenBank/DDBJ databases">
        <title>Streptomyces NEAU-D10 sp. nov., a novel Actinomycete isolated from soil.</title>
        <authorList>
            <person name="Jin L."/>
        </authorList>
    </citation>
    <scope>NUCLEOTIDE SEQUENCE [LARGE SCALE GENOMIC DNA]</scope>
    <source>
        <strain evidence="2 3">NEAU-D10</strain>
    </source>
</reference>
<gene>
    <name evidence="2" type="ORF">DY245_28965</name>
</gene>
<dbReference type="AlphaFoldDB" id="A0A371PX36"/>
<evidence type="ECO:0000313" key="3">
    <source>
        <dbReference type="Proteomes" id="UP000262477"/>
    </source>
</evidence>
<dbReference type="RefSeq" id="WP_128510164.1">
    <property type="nucleotide sequence ID" value="NZ_QUAC01000230.1"/>
</dbReference>
<sequence length="85" mass="9275">MLKHYYRLVYWKRRITRALGWRRGIRADSPGAYGRGPGAGRRPGRARQLAYSARPLLVFGVLVAIVVAASAVAGGGYDDFGWAGP</sequence>
<protein>
    <submittedName>
        <fullName evidence="2">Uncharacterized protein</fullName>
    </submittedName>
</protein>
<proteinExistence type="predicted"/>
<feature type="transmembrane region" description="Helical" evidence="1">
    <location>
        <begin position="56"/>
        <end position="77"/>
    </location>
</feature>
<comment type="caution">
    <text evidence="2">The sequence shown here is derived from an EMBL/GenBank/DDBJ whole genome shotgun (WGS) entry which is preliminary data.</text>
</comment>
<dbReference type="Proteomes" id="UP000262477">
    <property type="component" value="Unassembled WGS sequence"/>
</dbReference>
<organism evidence="2 3">
    <name type="scientific">Streptomyces inhibens</name>
    <dbReference type="NCBI Taxonomy" id="2293571"/>
    <lineage>
        <taxon>Bacteria</taxon>
        <taxon>Bacillati</taxon>
        <taxon>Actinomycetota</taxon>
        <taxon>Actinomycetes</taxon>
        <taxon>Kitasatosporales</taxon>
        <taxon>Streptomycetaceae</taxon>
        <taxon>Streptomyces</taxon>
    </lineage>
</organism>
<keyword evidence="1" id="KW-0472">Membrane</keyword>
<evidence type="ECO:0000313" key="2">
    <source>
        <dbReference type="EMBL" id="REK87042.1"/>
    </source>
</evidence>
<name>A0A371PX36_STRIH</name>
<keyword evidence="1" id="KW-1133">Transmembrane helix</keyword>
<keyword evidence="1" id="KW-0812">Transmembrane</keyword>
<accession>A0A371PX36</accession>
<dbReference type="EMBL" id="QUAC01000230">
    <property type="protein sequence ID" value="REK87042.1"/>
    <property type="molecule type" value="Genomic_DNA"/>
</dbReference>